<proteinExistence type="predicted"/>
<protein>
    <submittedName>
        <fullName evidence="2">Holin</fullName>
    </submittedName>
</protein>
<keyword evidence="1" id="KW-0472">Membrane</keyword>
<evidence type="ECO:0000313" key="3">
    <source>
        <dbReference type="Proteomes" id="UP000831170"/>
    </source>
</evidence>
<gene>
    <name evidence="2" type="ORF">SoKa_gp36</name>
</gene>
<evidence type="ECO:0000256" key="1">
    <source>
        <dbReference type="SAM" id="Phobius"/>
    </source>
</evidence>
<name>A0AAE9GQU4_9CAUD</name>
<accession>A0AAE9GQU4</accession>
<sequence>MFTHDAADVVTRNTPTVVVGGATFYDHFANFPIASAVQWLAGAWILLQAGFYLYDRFKKKE</sequence>
<keyword evidence="1" id="KW-1133">Transmembrane helix</keyword>
<organism evidence="2 3">
    <name type="scientific">Pseudomonas phage SoKa</name>
    <dbReference type="NCBI Taxonomy" id="2930393"/>
    <lineage>
        <taxon>Viruses</taxon>
        <taxon>Duplodnaviria</taxon>
        <taxon>Heunggongvirae</taxon>
        <taxon>Uroviricota</taxon>
        <taxon>Caudoviricetes</taxon>
        <taxon>Autographivirales</taxon>
        <taxon>Autonotataviridae</taxon>
        <taxon>Bifseptvirus</taxon>
        <taxon>Bifseptvirus SoKa</taxon>
    </lineage>
</organism>
<keyword evidence="3" id="KW-1185">Reference proteome</keyword>
<evidence type="ECO:0000313" key="2">
    <source>
        <dbReference type="EMBL" id="UOL50884.1"/>
    </source>
</evidence>
<keyword evidence="1" id="KW-0812">Transmembrane</keyword>
<reference evidence="2 3" key="1">
    <citation type="submission" date="2022-03" db="EMBL/GenBank/DDBJ databases">
        <authorList>
            <person name="Oueslati M."/>
            <person name="Holtappels D."/>
            <person name="Wagemans J."/>
        </authorList>
    </citation>
    <scope>NUCLEOTIDE SEQUENCE [LARGE SCALE GENOMIC DNA]</scope>
</reference>
<dbReference type="EMBL" id="OM962999">
    <property type="protein sequence ID" value="UOL50884.1"/>
    <property type="molecule type" value="Genomic_DNA"/>
</dbReference>
<dbReference type="Proteomes" id="UP000831170">
    <property type="component" value="Segment"/>
</dbReference>
<feature type="transmembrane region" description="Helical" evidence="1">
    <location>
        <begin position="36"/>
        <end position="54"/>
    </location>
</feature>